<keyword evidence="2" id="KW-1185">Reference proteome</keyword>
<dbReference type="InterPro" id="IPR009752">
    <property type="entry name" value="Phage_Mu_GpJ"/>
</dbReference>
<sequence>MISGSLITQADLEKRFGKHELAKLTTRPHDKDITPADVLQKAIEDAESEANGYLRAAGFVEPFAVVPATLKVKVCDIARWYLYENGVNTIVETRYKNAIGWLKDVMKNPSMLGFDAEGVEEAKVSGGIAVIPNEPEEWRDVKGLF</sequence>
<dbReference type="STRING" id="1120980.GCA_000745955_00546"/>
<dbReference type="Proteomes" id="UP000254209">
    <property type="component" value="Unassembled WGS sequence"/>
</dbReference>
<dbReference type="AlphaFoldDB" id="A0A376BUK3"/>
<dbReference type="OrthoDB" id="9812088at2"/>
<accession>A0A376BUK3</accession>
<gene>
    <name evidence="1" type="ORF">NCTC10283_02196</name>
</gene>
<proteinExistence type="predicted"/>
<protein>
    <submittedName>
        <fullName evidence="1">Mu-like prophage protein gp36</fullName>
    </submittedName>
</protein>
<evidence type="ECO:0000313" key="1">
    <source>
        <dbReference type="EMBL" id="SSY80636.1"/>
    </source>
</evidence>
<name>A0A376BUK3_9NEIS</name>
<dbReference type="Pfam" id="PF07030">
    <property type="entry name" value="Phage_Mu_Gp36"/>
    <property type="match status" value="1"/>
</dbReference>
<dbReference type="EMBL" id="UFSO01000003">
    <property type="protein sequence ID" value="SSY80636.1"/>
    <property type="molecule type" value="Genomic_DNA"/>
</dbReference>
<organism evidence="1 2">
    <name type="scientific">Alysiella crassa</name>
    <dbReference type="NCBI Taxonomy" id="153491"/>
    <lineage>
        <taxon>Bacteria</taxon>
        <taxon>Pseudomonadati</taxon>
        <taxon>Pseudomonadota</taxon>
        <taxon>Betaproteobacteria</taxon>
        <taxon>Neisseriales</taxon>
        <taxon>Neisseriaceae</taxon>
        <taxon>Alysiella</taxon>
    </lineage>
</organism>
<dbReference type="RefSeq" id="WP_034291440.1">
    <property type="nucleotide sequence ID" value="NZ_CP091519.2"/>
</dbReference>
<reference evidence="1 2" key="1">
    <citation type="submission" date="2018-06" db="EMBL/GenBank/DDBJ databases">
        <authorList>
            <consortium name="Pathogen Informatics"/>
            <person name="Doyle S."/>
        </authorList>
    </citation>
    <scope>NUCLEOTIDE SEQUENCE [LARGE SCALE GENOMIC DNA]</scope>
    <source>
        <strain evidence="1 2">NCTC10283</strain>
    </source>
</reference>
<evidence type="ECO:0000313" key="2">
    <source>
        <dbReference type="Proteomes" id="UP000254209"/>
    </source>
</evidence>